<dbReference type="Proteomes" id="UP000411588">
    <property type="component" value="Unassembled WGS sequence"/>
</dbReference>
<dbReference type="EMBL" id="CAADAN010000030">
    <property type="protein sequence ID" value="VFD36686.1"/>
    <property type="molecule type" value="Genomic_DNA"/>
</dbReference>
<organism evidence="1 2">
    <name type="scientific">Clostridioides difficile</name>
    <name type="common">Peptoclostridium difficile</name>
    <dbReference type="NCBI Taxonomy" id="1496"/>
    <lineage>
        <taxon>Bacteria</taxon>
        <taxon>Bacillati</taxon>
        <taxon>Bacillota</taxon>
        <taxon>Clostridia</taxon>
        <taxon>Peptostreptococcales</taxon>
        <taxon>Peptostreptococcaceae</taxon>
        <taxon>Clostridioides</taxon>
    </lineage>
</organism>
<name>A0AB74QHV0_CLODI</name>
<reference evidence="1 2" key="1">
    <citation type="submission" date="2019-02" db="EMBL/GenBank/DDBJ databases">
        <authorList>
            <consortium name="Pathogen Informatics"/>
        </authorList>
    </citation>
    <scope>NUCLEOTIDE SEQUENCE [LARGE SCALE GENOMIC DNA]</scope>
    <source>
        <strain evidence="2">clo34</strain>
    </source>
</reference>
<dbReference type="AlphaFoldDB" id="A0AB74QHV0"/>
<comment type="caution">
    <text evidence="1">The sequence shown here is derived from an EMBL/GenBank/DDBJ whole genome shotgun (WGS) entry which is preliminary data.</text>
</comment>
<protein>
    <submittedName>
        <fullName evidence="1">Uncharacterized protein</fullName>
    </submittedName>
</protein>
<evidence type="ECO:0000313" key="1">
    <source>
        <dbReference type="EMBL" id="VFD36686.1"/>
    </source>
</evidence>
<accession>A0AB74QHV0</accession>
<proteinExistence type="predicted"/>
<dbReference type="RefSeq" id="WP_077701723.1">
    <property type="nucleotide sequence ID" value="NZ_BITU01000105.1"/>
</dbReference>
<evidence type="ECO:0000313" key="2">
    <source>
        <dbReference type="Proteomes" id="UP000411588"/>
    </source>
</evidence>
<gene>
    <name evidence="1" type="ORF">SAMEA1402399_04106</name>
</gene>
<sequence>MDDKRNPLLKQLIVIEEFYGEEKITDIKKFIEFLKNNNLEFINLQGCSIEINLKKEMISIIQNITNERVLEFTYEYLKQIDNKTKTYI</sequence>